<evidence type="ECO:0000259" key="2">
    <source>
        <dbReference type="SMART" id="SM00903"/>
    </source>
</evidence>
<dbReference type="EMBL" id="JAINUL010000001">
    <property type="protein sequence ID" value="MCC0097534.1"/>
    <property type="molecule type" value="Genomic_DNA"/>
</dbReference>
<reference evidence="3 4" key="1">
    <citation type="submission" date="2021-08" db="EMBL/GenBank/DDBJ databases">
        <title>Genomic Architecture of Streptomyces flavotricini NGL1 and Streptomyces erythrochromogenes HMS4 With Differential Plant Beneficial attributes and laccase production capabilities.</title>
        <authorList>
            <person name="Salwan R."/>
            <person name="Kaur R."/>
            <person name="Sharma V."/>
        </authorList>
    </citation>
    <scope>NUCLEOTIDE SEQUENCE [LARGE SCALE GENOMIC DNA]</scope>
    <source>
        <strain evidence="3 4">NGL1</strain>
    </source>
</reference>
<keyword evidence="4" id="KW-1185">Reference proteome</keyword>
<proteinExistence type="predicted"/>
<feature type="domain" description="Flavin reductase like" evidence="2">
    <location>
        <begin position="18"/>
        <end position="166"/>
    </location>
</feature>
<dbReference type="Proteomes" id="UP001520654">
    <property type="component" value="Unassembled WGS sequence"/>
</dbReference>
<dbReference type="InterPro" id="IPR050268">
    <property type="entry name" value="NADH-dep_flavin_reductase"/>
</dbReference>
<gene>
    <name evidence="3" type="ORF">K7B10_22670</name>
</gene>
<name>A0ABS8E9D2_9ACTN</name>
<dbReference type="InterPro" id="IPR002563">
    <property type="entry name" value="Flavin_Rdtase-like_dom"/>
</dbReference>
<protein>
    <submittedName>
        <fullName evidence="3">Flavin reductase family protein</fullName>
    </submittedName>
</protein>
<dbReference type="Gene3D" id="2.30.110.10">
    <property type="entry name" value="Electron Transport, Fmn-binding Protein, Chain A"/>
    <property type="match status" value="1"/>
</dbReference>
<evidence type="ECO:0000256" key="1">
    <source>
        <dbReference type="ARBA" id="ARBA00023002"/>
    </source>
</evidence>
<dbReference type="RefSeq" id="WP_229338595.1">
    <property type="nucleotide sequence ID" value="NZ_JAINUL010000001.1"/>
</dbReference>
<dbReference type="InterPro" id="IPR012349">
    <property type="entry name" value="Split_barrel_FMN-bd"/>
</dbReference>
<keyword evidence="1" id="KW-0560">Oxidoreductase</keyword>
<evidence type="ECO:0000313" key="3">
    <source>
        <dbReference type="EMBL" id="MCC0097534.1"/>
    </source>
</evidence>
<dbReference type="PANTHER" id="PTHR30466:SF1">
    <property type="entry name" value="FMN REDUCTASE (NADH) RUTF"/>
    <property type="match status" value="1"/>
</dbReference>
<dbReference type="Pfam" id="PF01613">
    <property type="entry name" value="Flavin_Reduct"/>
    <property type="match status" value="1"/>
</dbReference>
<accession>A0ABS8E9D2</accession>
<comment type="caution">
    <text evidence="3">The sequence shown here is derived from an EMBL/GenBank/DDBJ whole genome shotgun (WGS) entry which is preliminary data.</text>
</comment>
<sequence>MAIRQLDKPAPEAYRASARQWPTGVAVLTTLDGDDRPHGTTINSLTTIALDPALLLISLRATSRSVAHILRTRSFALSVLAHDQTEEARHYAAPNRAQGAGSPLGEQSRPGPLTGCALLHRACAHFECALDSMQTVADHCLVIGSVLACSAQDTTPLVFSQGMFTSPGAARTASIG</sequence>
<organism evidence="3 4">
    <name type="scientific">Streptomyces flavotricini</name>
    <dbReference type="NCBI Taxonomy" id="66888"/>
    <lineage>
        <taxon>Bacteria</taxon>
        <taxon>Bacillati</taxon>
        <taxon>Actinomycetota</taxon>
        <taxon>Actinomycetes</taxon>
        <taxon>Kitasatosporales</taxon>
        <taxon>Streptomycetaceae</taxon>
        <taxon>Streptomyces</taxon>
    </lineage>
</organism>
<dbReference type="SUPFAM" id="SSF50475">
    <property type="entry name" value="FMN-binding split barrel"/>
    <property type="match status" value="1"/>
</dbReference>
<dbReference type="SMART" id="SM00903">
    <property type="entry name" value="Flavin_Reduct"/>
    <property type="match status" value="1"/>
</dbReference>
<evidence type="ECO:0000313" key="4">
    <source>
        <dbReference type="Proteomes" id="UP001520654"/>
    </source>
</evidence>
<dbReference type="PANTHER" id="PTHR30466">
    <property type="entry name" value="FLAVIN REDUCTASE"/>
    <property type="match status" value="1"/>
</dbReference>